<gene>
    <name evidence="8" type="ORF">NIES46_13600</name>
</gene>
<evidence type="ECO:0000256" key="3">
    <source>
        <dbReference type="ARBA" id="ARBA00023054"/>
    </source>
</evidence>
<proteinExistence type="inferred from homology"/>
<keyword evidence="3 4" id="KW-0175">Coiled coil</keyword>
<feature type="domain" description="YknX-like barrel-sandwich hybrid" evidence="7">
    <location>
        <begin position="78"/>
        <end position="320"/>
    </location>
</feature>
<dbReference type="GeneID" id="301682248"/>
<dbReference type="InterPro" id="IPR050465">
    <property type="entry name" value="UPF0194_transport"/>
</dbReference>
<dbReference type="InterPro" id="IPR058627">
    <property type="entry name" value="MdtA-like_C"/>
</dbReference>
<dbReference type="Gene3D" id="2.40.50.100">
    <property type="match status" value="2"/>
</dbReference>
<feature type="transmembrane region" description="Helical" evidence="5">
    <location>
        <begin position="18"/>
        <end position="39"/>
    </location>
</feature>
<dbReference type="Gene3D" id="1.10.287.470">
    <property type="entry name" value="Helix hairpin bin"/>
    <property type="match status" value="1"/>
</dbReference>
<organism evidence="8 9">
    <name type="scientific">Limnospira platensis NIES-46</name>
    <dbReference type="NCBI Taxonomy" id="1236695"/>
    <lineage>
        <taxon>Bacteria</taxon>
        <taxon>Bacillati</taxon>
        <taxon>Cyanobacteriota</taxon>
        <taxon>Cyanophyceae</taxon>
        <taxon>Oscillatoriophycideae</taxon>
        <taxon>Oscillatoriales</taxon>
        <taxon>Sirenicapillariaceae</taxon>
        <taxon>Limnospira</taxon>
    </lineage>
</organism>
<dbReference type="Pfam" id="PF25984">
    <property type="entry name" value="BSH_YknX"/>
    <property type="match status" value="1"/>
</dbReference>
<dbReference type="PANTHER" id="PTHR32347:SF14">
    <property type="entry name" value="EFFLUX SYSTEM COMPONENT YKNX-RELATED"/>
    <property type="match status" value="1"/>
</dbReference>
<dbReference type="Pfam" id="PF25967">
    <property type="entry name" value="RND-MFP_C"/>
    <property type="match status" value="1"/>
</dbReference>
<reference evidence="8 9" key="1">
    <citation type="journal article" date="2019" name="J Genomics">
        <title>The Draft Genome of a Hydrogen-producing Cyanobacterium, Arthrospira platensis NIES-46.</title>
        <authorList>
            <person name="Suzuki S."/>
            <person name="Yamaguchi H."/>
            <person name="Kawachi M."/>
        </authorList>
    </citation>
    <scope>NUCLEOTIDE SEQUENCE [LARGE SCALE GENOMIC DNA]</scope>
    <source>
        <strain evidence="8 9">NIES-46</strain>
    </source>
</reference>
<dbReference type="PRINTS" id="PR01490">
    <property type="entry name" value="RTXTOXIND"/>
</dbReference>
<feature type="coiled-coil region" evidence="4">
    <location>
        <begin position="230"/>
        <end position="297"/>
    </location>
</feature>
<dbReference type="InterPro" id="IPR058639">
    <property type="entry name" value="BSH_YknX-like"/>
</dbReference>
<evidence type="ECO:0000256" key="5">
    <source>
        <dbReference type="SAM" id="Phobius"/>
    </source>
</evidence>
<comment type="similarity">
    <text evidence="2">Belongs to the membrane fusion protein (MFP) (TC 8.A.1) family.</text>
</comment>
<evidence type="ECO:0000313" key="9">
    <source>
        <dbReference type="Proteomes" id="UP000326169"/>
    </source>
</evidence>
<dbReference type="Gene3D" id="2.40.420.20">
    <property type="match status" value="1"/>
</dbReference>
<dbReference type="RefSeq" id="WP_152088462.1">
    <property type="nucleotide sequence ID" value="NZ_BIMW01000072.1"/>
</dbReference>
<feature type="coiled-coil region" evidence="4">
    <location>
        <begin position="109"/>
        <end position="205"/>
    </location>
</feature>
<dbReference type="EMBL" id="BIMW01000072">
    <property type="protein sequence ID" value="GCE93310.1"/>
    <property type="molecule type" value="Genomic_DNA"/>
</dbReference>
<sequence length="500" mass="55594">MSIVDYPAKQAYQRGLKWIMGSALFAVVGVGGVLGYDLIQNRPPAPISAEVIPVQLGDVEDRINEGGILELGGQRSIKSPEDGAVENILVQVGDRVTQGQQLMTLRNPNQQTILQKKQLEIQKQEITVERHRQEVAEAQEQLTATQRQLQIDQAQYQQELASQKAVQDLKIQRLESQVNRHREKVEEAEIELAAAEEKLASSRELLERGFVAQQEIERGEESVRQQTTALRNAKHDLNTTLMELASAKAELITVSTKVNTSPVVESEIRLRQAQSTLRQSLSELERLQIEYQEEALKLQNFVITSPINGVVLNINVREGDGLNRGHDLITLGDPNQEIVRLQLSTLNAVQVRQNQLVRVTEIGPNPEVFTGRVDQVDLATRQSEGNQDSGSGQASVFATVKLDRPTGRLIPGSPVSVEIVLNQRENVVVLNTELIQRERNSRYVWVLDDNNTAQKQPVTLGLEGLLQVEITSGLNSGDLVISPPINHNLEPGKLVIYEPQ</sequence>
<evidence type="ECO:0000256" key="1">
    <source>
        <dbReference type="ARBA" id="ARBA00004196"/>
    </source>
</evidence>
<feature type="domain" description="Multidrug resistance protein MdtA-like C-terminal permuted SH3" evidence="6">
    <location>
        <begin position="426"/>
        <end position="481"/>
    </location>
</feature>
<keyword evidence="5" id="KW-1133">Transmembrane helix</keyword>
<evidence type="ECO:0000313" key="8">
    <source>
        <dbReference type="EMBL" id="GCE93310.1"/>
    </source>
</evidence>
<evidence type="ECO:0000259" key="6">
    <source>
        <dbReference type="Pfam" id="PF25967"/>
    </source>
</evidence>
<dbReference type="Proteomes" id="UP000326169">
    <property type="component" value="Unassembled WGS sequence"/>
</dbReference>
<keyword evidence="5" id="KW-0812">Transmembrane</keyword>
<accession>A0A5M3T5Z4</accession>
<evidence type="ECO:0000259" key="7">
    <source>
        <dbReference type="Pfam" id="PF25984"/>
    </source>
</evidence>
<dbReference type="Gene3D" id="2.40.30.170">
    <property type="match status" value="1"/>
</dbReference>
<evidence type="ECO:0000256" key="2">
    <source>
        <dbReference type="ARBA" id="ARBA00009477"/>
    </source>
</evidence>
<dbReference type="SUPFAM" id="SSF111369">
    <property type="entry name" value="HlyD-like secretion proteins"/>
    <property type="match status" value="1"/>
</dbReference>
<protein>
    <submittedName>
        <fullName evidence="8">Uncharacterized protein</fullName>
    </submittedName>
</protein>
<dbReference type="PANTHER" id="PTHR32347">
    <property type="entry name" value="EFFLUX SYSTEM COMPONENT YKNX-RELATED"/>
    <property type="match status" value="1"/>
</dbReference>
<comment type="subcellular location">
    <subcellularLocation>
        <location evidence="1">Cell envelope</location>
    </subcellularLocation>
</comment>
<keyword evidence="9" id="KW-1185">Reference proteome</keyword>
<evidence type="ECO:0000256" key="4">
    <source>
        <dbReference type="SAM" id="Coils"/>
    </source>
</evidence>
<dbReference type="InterPro" id="IPR006143">
    <property type="entry name" value="RND_pump_MFP"/>
</dbReference>
<keyword evidence="5" id="KW-0472">Membrane</keyword>
<comment type="caution">
    <text evidence="8">The sequence shown here is derived from an EMBL/GenBank/DDBJ whole genome shotgun (WGS) entry which is preliminary data.</text>
</comment>
<name>A0A5M3T5Z4_LIMPL</name>
<dbReference type="NCBIfam" id="TIGR01730">
    <property type="entry name" value="RND_mfp"/>
    <property type="match status" value="1"/>
</dbReference>